<gene>
    <name evidence="9" type="ORF">BKL28_003024</name>
    <name evidence="11" type="ORF">D9E49_01450</name>
    <name evidence="10" type="ORF">GNW61_28180</name>
    <name evidence="12" type="ORF">I6H02_23020</name>
    <name evidence="13" type="ORF">NCTC8179_00858</name>
</gene>
<evidence type="ECO:0000313" key="12">
    <source>
        <dbReference type="EMBL" id="QPR04383.1"/>
    </source>
</evidence>
<evidence type="ECO:0000313" key="15">
    <source>
        <dbReference type="Proteomes" id="UP000271175"/>
    </source>
</evidence>
<proteinExistence type="inferred from homology"/>
<dbReference type="Proteomes" id="UP000255543">
    <property type="component" value="Unassembled WGS sequence"/>
</dbReference>
<keyword evidence="3" id="KW-1003">Cell membrane</keyword>
<reference evidence="12 18" key="5">
    <citation type="submission" date="2020-12" db="EMBL/GenBank/DDBJ databases">
        <title>FDA dAtabase for Regulatory Grade micrObial Sequences (FDA-ARGOS): Supporting development and validation of Infectious Disease Dx tests.</title>
        <authorList>
            <person name="Sproer C."/>
            <person name="Gronow S."/>
            <person name="Severitt S."/>
            <person name="Schroder I."/>
            <person name="Tallon L."/>
            <person name="Sadzewicz L."/>
            <person name="Zhao X."/>
            <person name="Boylan J."/>
            <person name="Ott S."/>
            <person name="Bowen H."/>
            <person name="Vavikolanu K."/>
            <person name="Mehta A."/>
            <person name="Aluvathingal J."/>
            <person name="Nadendla S."/>
            <person name="Lowell S."/>
            <person name="Myers T."/>
            <person name="Yan Y."/>
            <person name="Sichtig H."/>
        </authorList>
    </citation>
    <scope>NUCLEOTIDE SEQUENCE [LARGE SCALE GENOMIC DNA]</scope>
    <source>
        <strain evidence="12 18">FDAARGOS_945</strain>
    </source>
</reference>
<reference evidence="13 14" key="1">
    <citation type="submission" date="2018-06" db="EMBL/GenBank/DDBJ databases">
        <authorList>
            <consortium name="Pathogen Informatics"/>
            <person name="Doyle S."/>
        </authorList>
    </citation>
    <scope>NUCLEOTIDE SEQUENCE [LARGE SCALE GENOMIC DNA]</scope>
    <source>
        <strain evidence="13 14">NCTC8179</strain>
    </source>
</reference>
<reference evidence="10 17" key="4">
    <citation type="submission" date="2019-11" db="EMBL/GenBank/DDBJ databases">
        <authorList>
            <consortium name="GenomeTrakr network: Whole genome sequencing for foodborne pathogen traceback"/>
        </authorList>
    </citation>
    <scope>NUCLEOTIDE SEQUENCE [LARGE SCALE GENOMIC DNA]</scope>
    <source>
        <strain evidence="10 17">PSU-2072</strain>
    </source>
</reference>
<dbReference type="Proteomes" id="UP000528199">
    <property type="component" value="Unassembled WGS sequence"/>
</dbReference>
<dbReference type="EMBL" id="ROAL01000001">
    <property type="protein sequence ID" value="MIB59110.1"/>
    <property type="molecule type" value="Genomic_DNA"/>
</dbReference>
<evidence type="ECO:0000313" key="18">
    <source>
        <dbReference type="Proteomes" id="UP000594864"/>
    </source>
</evidence>
<evidence type="ECO:0000256" key="1">
    <source>
        <dbReference type="ARBA" id="ARBA00004377"/>
    </source>
</evidence>
<organism evidence="13 14">
    <name type="scientific">Escherichia coli</name>
    <dbReference type="NCBI Taxonomy" id="562"/>
    <lineage>
        <taxon>Bacteria</taxon>
        <taxon>Pseudomonadati</taxon>
        <taxon>Pseudomonadota</taxon>
        <taxon>Gammaproteobacteria</taxon>
        <taxon>Enterobacterales</taxon>
        <taxon>Enterobacteriaceae</taxon>
        <taxon>Escherichia</taxon>
    </lineage>
</organism>
<dbReference type="EMBL" id="UGEB01000001">
    <property type="protein sequence ID" value="STK56487.1"/>
    <property type="molecule type" value="Genomic_DNA"/>
</dbReference>
<keyword evidence="4" id="KW-0997">Cell inner membrane</keyword>
<evidence type="ECO:0000256" key="8">
    <source>
        <dbReference type="ARBA" id="ARBA00023136"/>
    </source>
</evidence>
<evidence type="ECO:0000313" key="11">
    <source>
        <dbReference type="EMBL" id="MIB59110.1"/>
    </source>
</evidence>
<dbReference type="EMBL" id="CP065611">
    <property type="protein sequence ID" value="QPR04383.1"/>
    <property type="molecule type" value="Genomic_DNA"/>
</dbReference>
<reference evidence="9 16" key="2">
    <citation type="submission" date="2018-08" db="EMBL/GenBank/DDBJ databases">
        <authorList>
            <consortium name="PulseNet: The National Subtyping Network for Foodborne Disease Surveillance"/>
            <person name="Tarr C.L."/>
            <person name="Trees E."/>
            <person name="Katz L.S."/>
            <person name="Carleton-Romer H.A."/>
            <person name="Stroika S."/>
            <person name="Kucerova Z."/>
            <person name="Roache K.F."/>
            <person name="Sabol A.L."/>
            <person name="Besser J."/>
            <person name="Gerner-Smidt P."/>
        </authorList>
    </citation>
    <scope>NUCLEOTIDE SEQUENCE [LARGE SCALE GENOMIC DNA]</scope>
    <source>
        <strain evidence="9 16">PNUSAE004760</strain>
    </source>
</reference>
<keyword evidence="6" id="KW-0812">Transmembrane</keyword>
<comment type="similarity">
    <text evidence="2">Belongs to the Hok/Gef family.</text>
</comment>
<dbReference type="AlphaFoldDB" id="A0A376ZP29"/>
<evidence type="ECO:0000313" key="16">
    <source>
        <dbReference type="Proteomes" id="UP000528199"/>
    </source>
</evidence>
<evidence type="ECO:0000256" key="4">
    <source>
        <dbReference type="ARBA" id="ARBA00022519"/>
    </source>
</evidence>
<evidence type="ECO:0000313" key="9">
    <source>
        <dbReference type="EMBL" id="EFH0044223.1"/>
    </source>
</evidence>
<dbReference type="GO" id="GO:0005886">
    <property type="term" value="C:plasma membrane"/>
    <property type="evidence" value="ECO:0007669"/>
    <property type="project" value="UniProtKB-SubCell"/>
</dbReference>
<dbReference type="Proteomes" id="UP000271175">
    <property type="component" value="Unassembled WGS sequence"/>
</dbReference>
<dbReference type="Proteomes" id="UP000530628">
    <property type="component" value="Unassembled WGS sequence"/>
</dbReference>
<evidence type="ECO:0000313" key="17">
    <source>
        <dbReference type="Proteomes" id="UP000530628"/>
    </source>
</evidence>
<evidence type="ECO:0000256" key="6">
    <source>
        <dbReference type="ARBA" id="ARBA00022692"/>
    </source>
</evidence>
<dbReference type="InterPro" id="IPR000021">
    <property type="entry name" value="Hok/gef_toxin"/>
</dbReference>
<name>A0A376ZP29_ECOLX</name>
<evidence type="ECO:0000313" key="13">
    <source>
        <dbReference type="EMBL" id="STK56487.1"/>
    </source>
</evidence>
<dbReference type="RefSeq" id="WP_032140709.1">
    <property type="nucleotide sequence ID" value="NZ_AP022298.1"/>
</dbReference>
<keyword evidence="5" id="KW-1277">Toxin-antitoxin system</keyword>
<evidence type="ECO:0000256" key="3">
    <source>
        <dbReference type="ARBA" id="ARBA00022475"/>
    </source>
</evidence>
<sequence>MTQIPLKTLLLCITAVAIIWILHTSPCELRFRFAGTEIAAFLLCNK</sequence>
<keyword evidence="8" id="KW-0472">Membrane</keyword>
<evidence type="ECO:0000256" key="5">
    <source>
        <dbReference type="ARBA" id="ARBA00022649"/>
    </source>
</evidence>
<evidence type="ECO:0000313" key="14">
    <source>
        <dbReference type="Proteomes" id="UP000255543"/>
    </source>
</evidence>
<dbReference type="EMBL" id="AASWOY010000217">
    <property type="protein sequence ID" value="EFH6652533.1"/>
    <property type="molecule type" value="Genomic_DNA"/>
</dbReference>
<evidence type="ECO:0000256" key="2">
    <source>
        <dbReference type="ARBA" id="ARBA00008629"/>
    </source>
</evidence>
<comment type="subcellular location">
    <subcellularLocation>
        <location evidence="1">Cell inner membrane</location>
        <topology evidence="1">Single-pass membrane protein</topology>
    </subcellularLocation>
</comment>
<accession>A0A376ZP29</accession>
<dbReference type="Proteomes" id="UP000594864">
    <property type="component" value="Chromosome"/>
</dbReference>
<dbReference type="EMBL" id="AASUOH010000019">
    <property type="protein sequence ID" value="EFH0044223.1"/>
    <property type="molecule type" value="Genomic_DNA"/>
</dbReference>
<dbReference type="Pfam" id="PF01848">
    <property type="entry name" value="HOK_GEF"/>
    <property type="match status" value="1"/>
</dbReference>
<protein>
    <submittedName>
        <fullName evidence="9">Hok/Gef family protein</fullName>
    </submittedName>
    <submittedName>
        <fullName evidence="13">Small toxic polypeptide</fullName>
    </submittedName>
</protein>
<evidence type="ECO:0000256" key="7">
    <source>
        <dbReference type="ARBA" id="ARBA00022989"/>
    </source>
</evidence>
<evidence type="ECO:0000313" key="10">
    <source>
        <dbReference type="EMBL" id="EFH6652533.1"/>
    </source>
</evidence>
<keyword evidence="7" id="KW-1133">Transmembrane helix</keyword>
<reference evidence="11 15" key="3">
    <citation type="submission" date="2018-10" db="EMBL/GenBank/DDBJ databases">
        <authorList>
            <consortium name="NARMS: The National Antimicrobial Resistance Monitoring System"/>
        </authorList>
    </citation>
    <scope>NUCLEOTIDE SEQUENCE [LARGE SCALE GENOMIC DNA]</scope>
    <source>
        <strain evidence="11 15">CVM N17EC0276</strain>
    </source>
</reference>